<dbReference type="GO" id="GO:0003677">
    <property type="term" value="F:DNA binding"/>
    <property type="evidence" value="ECO:0007669"/>
    <property type="project" value="UniProtKB-KW"/>
</dbReference>
<dbReference type="OrthoDB" id="39175at2759"/>
<dbReference type="InterPro" id="IPR001138">
    <property type="entry name" value="Zn2Cys6_DnaBD"/>
</dbReference>
<dbReference type="SMART" id="SM00066">
    <property type="entry name" value="GAL4"/>
    <property type="match status" value="1"/>
</dbReference>
<feature type="region of interest" description="Disordered" evidence="5">
    <location>
        <begin position="81"/>
        <end position="145"/>
    </location>
</feature>
<dbReference type="InterPro" id="IPR050987">
    <property type="entry name" value="AtrR-like"/>
</dbReference>
<gene>
    <name evidence="7" type="ORF">BDZ90DRAFT_7389</name>
</gene>
<keyword evidence="4" id="KW-0539">Nucleus</keyword>
<dbReference type="PROSITE" id="PS50048">
    <property type="entry name" value="ZN2_CY6_FUNGAL_2"/>
    <property type="match status" value="1"/>
</dbReference>
<dbReference type="AlphaFoldDB" id="A0A316UY37"/>
<evidence type="ECO:0000256" key="5">
    <source>
        <dbReference type="SAM" id="MobiDB-lite"/>
    </source>
</evidence>
<evidence type="ECO:0000256" key="3">
    <source>
        <dbReference type="ARBA" id="ARBA00023125"/>
    </source>
</evidence>
<dbReference type="RefSeq" id="XP_025364839.1">
    <property type="nucleotide sequence ID" value="XM_025509825.1"/>
</dbReference>
<keyword evidence="3" id="KW-0238">DNA-binding</keyword>
<evidence type="ECO:0000256" key="1">
    <source>
        <dbReference type="ARBA" id="ARBA00004123"/>
    </source>
</evidence>
<feature type="domain" description="Zn(2)-C6 fungal-type" evidence="6">
    <location>
        <begin position="199"/>
        <end position="256"/>
    </location>
</feature>
<evidence type="ECO:0000259" key="6">
    <source>
        <dbReference type="PROSITE" id="PS50048"/>
    </source>
</evidence>
<dbReference type="STRING" id="1569628.A0A316UY37"/>
<organism evidence="7 8">
    <name type="scientific">Jaminaea rosea</name>
    <dbReference type="NCBI Taxonomy" id="1569628"/>
    <lineage>
        <taxon>Eukaryota</taxon>
        <taxon>Fungi</taxon>
        <taxon>Dikarya</taxon>
        <taxon>Basidiomycota</taxon>
        <taxon>Ustilaginomycotina</taxon>
        <taxon>Exobasidiomycetes</taxon>
        <taxon>Microstromatales</taxon>
        <taxon>Microstromatales incertae sedis</taxon>
        <taxon>Jaminaea</taxon>
    </lineage>
</organism>
<name>A0A316UY37_9BASI</name>
<feature type="compositionally biased region" description="Polar residues" evidence="5">
    <location>
        <begin position="308"/>
        <end position="335"/>
    </location>
</feature>
<dbReference type="InterPro" id="IPR036864">
    <property type="entry name" value="Zn2-C6_fun-type_DNA-bd_sf"/>
</dbReference>
<dbReference type="PANTHER" id="PTHR46910">
    <property type="entry name" value="TRANSCRIPTION FACTOR PDR1"/>
    <property type="match status" value="1"/>
</dbReference>
<dbReference type="EMBL" id="KZ819662">
    <property type="protein sequence ID" value="PWN30227.1"/>
    <property type="molecule type" value="Genomic_DNA"/>
</dbReference>
<feature type="compositionally biased region" description="Basic and acidic residues" evidence="5">
    <location>
        <begin position="1"/>
        <end position="12"/>
    </location>
</feature>
<feature type="compositionally biased region" description="Acidic residues" evidence="5">
    <location>
        <begin position="360"/>
        <end position="372"/>
    </location>
</feature>
<keyword evidence="8" id="KW-1185">Reference proteome</keyword>
<keyword evidence="2" id="KW-0479">Metal-binding</keyword>
<dbReference type="SUPFAM" id="SSF57701">
    <property type="entry name" value="Zn2/Cys6 DNA-binding domain"/>
    <property type="match status" value="1"/>
</dbReference>
<feature type="region of interest" description="Disordered" evidence="5">
    <location>
        <begin position="689"/>
        <end position="709"/>
    </location>
</feature>
<dbReference type="CDD" id="cd00067">
    <property type="entry name" value="GAL4"/>
    <property type="match status" value="1"/>
</dbReference>
<proteinExistence type="predicted"/>
<dbReference type="PANTHER" id="PTHR46910:SF3">
    <property type="entry name" value="HALOTOLERANCE PROTEIN 9-RELATED"/>
    <property type="match status" value="1"/>
</dbReference>
<comment type="subcellular location">
    <subcellularLocation>
        <location evidence="1">Nucleus</location>
    </subcellularLocation>
</comment>
<dbReference type="Gene3D" id="4.10.240.10">
    <property type="entry name" value="Zn(2)-C6 fungal-type DNA-binding domain"/>
    <property type="match status" value="1"/>
</dbReference>
<dbReference type="GeneID" id="37031648"/>
<evidence type="ECO:0000313" key="7">
    <source>
        <dbReference type="EMBL" id="PWN30227.1"/>
    </source>
</evidence>
<feature type="compositionally biased region" description="Gly residues" evidence="5">
    <location>
        <begin position="31"/>
        <end position="40"/>
    </location>
</feature>
<evidence type="ECO:0000256" key="4">
    <source>
        <dbReference type="ARBA" id="ARBA00023242"/>
    </source>
</evidence>
<evidence type="ECO:0000256" key="2">
    <source>
        <dbReference type="ARBA" id="ARBA00022723"/>
    </source>
</evidence>
<reference evidence="7 8" key="1">
    <citation type="journal article" date="2018" name="Mol. Biol. Evol.">
        <title>Broad Genomic Sampling Reveals a Smut Pathogenic Ancestry of the Fungal Clade Ustilaginomycotina.</title>
        <authorList>
            <person name="Kijpornyongpan T."/>
            <person name="Mondo S.J."/>
            <person name="Barry K."/>
            <person name="Sandor L."/>
            <person name="Lee J."/>
            <person name="Lipzen A."/>
            <person name="Pangilinan J."/>
            <person name="LaButti K."/>
            <person name="Hainaut M."/>
            <person name="Henrissat B."/>
            <person name="Grigoriev I.V."/>
            <person name="Spatafora J.W."/>
            <person name="Aime M.C."/>
        </authorList>
    </citation>
    <scope>NUCLEOTIDE SEQUENCE [LARGE SCALE GENOMIC DNA]</scope>
    <source>
        <strain evidence="7 8">MCA 5214</strain>
    </source>
</reference>
<dbReference type="GO" id="GO:0008270">
    <property type="term" value="F:zinc ion binding"/>
    <property type="evidence" value="ECO:0007669"/>
    <property type="project" value="InterPro"/>
</dbReference>
<evidence type="ECO:0000313" key="8">
    <source>
        <dbReference type="Proteomes" id="UP000245884"/>
    </source>
</evidence>
<feature type="compositionally biased region" description="Low complexity" evidence="5">
    <location>
        <begin position="697"/>
        <end position="707"/>
    </location>
</feature>
<feature type="region of interest" description="Disordered" evidence="5">
    <location>
        <begin position="1"/>
        <end position="69"/>
    </location>
</feature>
<dbReference type="GO" id="GO:0000981">
    <property type="term" value="F:DNA-binding transcription factor activity, RNA polymerase II-specific"/>
    <property type="evidence" value="ECO:0007669"/>
    <property type="project" value="InterPro"/>
</dbReference>
<dbReference type="Proteomes" id="UP000245884">
    <property type="component" value="Unassembled WGS sequence"/>
</dbReference>
<sequence>MMSRLDFSERPRLPPPSSLFRHADYSPPSGGSSGAVGGTGGERHRPMLPSPSHALPRLPTASTLPPPPMAAVRERHYESLTPATPLQPPSLVPTGMPSAYHHHRDVAPLPHHAQPISQAWNGGNAHHVHDGYHHMPQRPTHPPLPTPPISAHGTHGFAWDAPQHPDMGDGSGSSNSGWYGMGSSVSSMLPRKRLRNSRSCAECQRRKTRCDAVGAFPGEAGYTGTSPPSHSNASEEDMIVVQPCTNCVRSGVDCQYSRRPAKRGPSKGYIKDLETRLNTLQQEQTSTAASQEERRLSESPSSRGEQLPLSSRQTSMARTSISSHHASCFSTSPISRPSRPWEDATEMNQTPRKRPHEEVPDTVEEAEEVDELEAPLPEAVRSPDSEAAETMVELSTEKLRREPQEQARPVPVEKLATPVTASTTPLSTATSSMRGFFVKSEVNATFAIRPFNVDEDTDMAGLNDRLVTRAMKLCLEPASPPLGSVGNISSSSSTSSSAAKDQKPHAVRLAQLQGSAMGGLQYNRADGVLDACSSGLIAVRAARKMAAATAALEADALLLCYLDGLRQGNTDSSPLAAASSKIAATSLSGQLSRDAARRRCVLFAVDRWHAFAFNAPHVMHERMLPTGTLSHEGLIQSLGDLSANPLETVPAEVMRCALMFGSLNDLAHQHGGWKNVTVDDCESIIHSCGASEDDDPAPTSSSSDSPPGTKTIYSMQAFRYSLRGAVRLYYRMQTLPHSTTTTLKTVSTLVEVLEECILAGKARTPVDPQTLLMRSYVGPHIFALAACALLWLSRAVTLLGKQRYEGRRDPSRQQDDDGTQLEYLRRLVQDYSRMIGSLTFFASTSGDSKPGCPPSVRPLYLRIAAFNHHATVSYFAALGKVSSASAEELPENSPLHDSLEVLREEVDGRADFFAEMGPLGLVLATTTSKEAWAMIGQEEGMLPV</sequence>
<feature type="region of interest" description="Disordered" evidence="5">
    <location>
        <begin position="484"/>
        <end position="505"/>
    </location>
</feature>
<feature type="region of interest" description="Disordered" evidence="5">
    <location>
        <begin position="282"/>
        <end position="372"/>
    </location>
</feature>
<dbReference type="GO" id="GO:0005634">
    <property type="term" value="C:nucleus"/>
    <property type="evidence" value="ECO:0007669"/>
    <property type="project" value="UniProtKB-SubCell"/>
</dbReference>
<accession>A0A316UY37</accession>
<protein>
    <recommendedName>
        <fullName evidence="6">Zn(2)-C6 fungal-type domain-containing protein</fullName>
    </recommendedName>
</protein>